<gene>
    <name evidence="1" type="ORF">KIL84_019640</name>
</gene>
<proteinExistence type="predicted"/>
<keyword evidence="2" id="KW-1185">Reference proteome</keyword>
<dbReference type="EMBL" id="JAHDVG010000463">
    <property type="protein sequence ID" value="KAH1186891.1"/>
    <property type="molecule type" value="Genomic_DNA"/>
</dbReference>
<accession>A0A9D3XWS2</accession>
<comment type="caution">
    <text evidence="1">The sequence shown here is derived from an EMBL/GenBank/DDBJ whole genome shotgun (WGS) entry which is preliminary data.</text>
</comment>
<evidence type="ECO:0000313" key="2">
    <source>
        <dbReference type="Proteomes" id="UP000827986"/>
    </source>
</evidence>
<dbReference type="Proteomes" id="UP000827986">
    <property type="component" value="Unassembled WGS sequence"/>
</dbReference>
<organism evidence="1 2">
    <name type="scientific">Mauremys mutica</name>
    <name type="common">yellowpond turtle</name>
    <dbReference type="NCBI Taxonomy" id="74926"/>
    <lineage>
        <taxon>Eukaryota</taxon>
        <taxon>Metazoa</taxon>
        <taxon>Chordata</taxon>
        <taxon>Craniata</taxon>
        <taxon>Vertebrata</taxon>
        <taxon>Euteleostomi</taxon>
        <taxon>Archelosauria</taxon>
        <taxon>Testudinata</taxon>
        <taxon>Testudines</taxon>
        <taxon>Cryptodira</taxon>
        <taxon>Durocryptodira</taxon>
        <taxon>Testudinoidea</taxon>
        <taxon>Geoemydidae</taxon>
        <taxon>Geoemydinae</taxon>
        <taxon>Mauremys</taxon>
    </lineage>
</organism>
<sequence length="157" mass="17251">MTVNAKAQIIPAHGTPCRREEITMRIYLWRMPPPTPKMIRSQGRGMSLVEEVVGLRTDLGGSKRGHELLPRCSVNQLRPHGGPPCLPSILAFPPLAAPGTHTFSFLFNFCGRGGWMMCISHAPVPCPLLPQPTPPLSSMIWSSGGTMQQLWLNFPSL</sequence>
<name>A0A9D3XWS2_9SAUR</name>
<protein>
    <submittedName>
        <fullName evidence="1">Uncharacterized protein</fullName>
    </submittedName>
</protein>
<evidence type="ECO:0000313" key="1">
    <source>
        <dbReference type="EMBL" id="KAH1186891.1"/>
    </source>
</evidence>
<reference evidence="1" key="1">
    <citation type="submission" date="2021-09" db="EMBL/GenBank/DDBJ databases">
        <title>The genome of Mauremys mutica provides insights into the evolution of semi-aquatic lifestyle.</title>
        <authorList>
            <person name="Gong S."/>
            <person name="Gao Y."/>
        </authorList>
    </citation>
    <scope>NUCLEOTIDE SEQUENCE</scope>
    <source>
        <strain evidence="1">MM-2020</strain>
        <tissue evidence="1">Muscle</tissue>
    </source>
</reference>
<dbReference type="AlphaFoldDB" id="A0A9D3XWS2"/>